<proteinExistence type="predicted"/>
<organism evidence="1 2">
    <name type="scientific">Phytophthora fragariae</name>
    <dbReference type="NCBI Taxonomy" id="53985"/>
    <lineage>
        <taxon>Eukaryota</taxon>
        <taxon>Sar</taxon>
        <taxon>Stramenopiles</taxon>
        <taxon>Oomycota</taxon>
        <taxon>Peronosporomycetes</taxon>
        <taxon>Peronosporales</taxon>
        <taxon>Peronosporaceae</taxon>
        <taxon>Phytophthora</taxon>
    </lineage>
</organism>
<name>A0A6A3GAG7_9STRA</name>
<accession>A0A6A3GAG7</accession>
<feature type="non-terminal residue" evidence="1">
    <location>
        <position position="1"/>
    </location>
</feature>
<sequence length="18" mass="2069">DQCLERSFSVDMSLNLLV</sequence>
<dbReference type="EMBL" id="QXFW01012530">
    <property type="protein sequence ID" value="KAE8950968.1"/>
    <property type="molecule type" value="Genomic_DNA"/>
</dbReference>
<dbReference type="AlphaFoldDB" id="A0A6A3GAG7"/>
<evidence type="ECO:0000313" key="1">
    <source>
        <dbReference type="EMBL" id="KAE8950968.1"/>
    </source>
</evidence>
<protein>
    <submittedName>
        <fullName evidence="1">Uncharacterized protein</fullName>
    </submittedName>
</protein>
<evidence type="ECO:0000313" key="2">
    <source>
        <dbReference type="Proteomes" id="UP000460718"/>
    </source>
</evidence>
<reference evidence="1 2" key="1">
    <citation type="submission" date="2018-09" db="EMBL/GenBank/DDBJ databases">
        <title>Genomic investigation of the strawberry pathogen Phytophthora fragariae indicates pathogenicity is determined by transcriptional variation in three key races.</title>
        <authorList>
            <person name="Adams T.M."/>
            <person name="Armitage A.D."/>
            <person name="Sobczyk M.K."/>
            <person name="Bates H.J."/>
            <person name="Dunwell J.M."/>
            <person name="Nellist C.F."/>
            <person name="Harrison R.J."/>
        </authorList>
    </citation>
    <scope>NUCLEOTIDE SEQUENCE [LARGE SCALE GENOMIC DNA]</scope>
    <source>
        <strain evidence="1 2">SCRP245</strain>
    </source>
</reference>
<dbReference type="Proteomes" id="UP000460718">
    <property type="component" value="Unassembled WGS sequence"/>
</dbReference>
<feature type="non-terminal residue" evidence="1">
    <location>
        <position position="18"/>
    </location>
</feature>
<gene>
    <name evidence="1" type="ORF">PF011_g33086</name>
</gene>
<comment type="caution">
    <text evidence="1">The sequence shown here is derived from an EMBL/GenBank/DDBJ whole genome shotgun (WGS) entry which is preliminary data.</text>
</comment>